<dbReference type="GO" id="GO:0022625">
    <property type="term" value="C:cytosolic large ribosomal subunit"/>
    <property type="evidence" value="ECO:0007669"/>
    <property type="project" value="TreeGrafter"/>
</dbReference>
<sequence>MNHHKQGRKFGRVKNQREALVRSLARSLIVNGKIETTEAKAKELRPFIEKLITKSNTGTLASYRLILSRLGGDTEVAKKLKEEIAPAYKKRAGGYTRITKLSVLSHDARKRAVIEFV</sequence>
<evidence type="ECO:0000256" key="3">
    <source>
        <dbReference type="ARBA" id="ARBA00023274"/>
    </source>
</evidence>
<evidence type="ECO:0000256" key="5">
    <source>
        <dbReference type="RuleBase" id="RU000660"/>
    </source>
</evidence>
<keyword evidence="3 5" id="KW-0687">Ribonucleoprotein</keyword>
<dbReference type="SUPFAM" id="SSF64263">
    <property type="entry name" value="Prokaryotic ribosomal protein L17"/>
    <property type="match status" value="1"/>
</dbReference>
<protein>
    <recommendedName>
        <fullName evidence="4 6">50S ribosomal protein L17</fullName>
    </recommendedName>
</protein>
<dbReference type="Gene3D" id="3.90.1030.10">
    <property type="entry name" value="Ribosomal protein L17"/>
    <property type="match status" value="1"/>
</dbReference>
<comment type="similarity">
    <text evidence="1 5">Belongs to the bacterial ribosomal protein bL17 family.</text>
</comment>
<name>A0A1F6CYZ8_9BACT</name>
<dbReference type="PANTHER" id="PTHR14413">
    <property type="entry name" value="RIBOSOMAL PROTEIN L17"/>
    <property type="match status" value="1"/>
</dbReference>
<evidence type="ECO:0000313" key="8">
    <source>
        <dbReference type="Proteomes" id="UP000177659"/>
    </source>
</evidence>
<keyword evidence="2 5" id="KW-0689">Ribosomal protein</keyword>
<dbReference type="PANTHER" id="PTHR14413:SF16">
    <property type="entry name" value="LARGE RIBOSOMAL SUBUNIT PROTEIN BL17M"/>
    <property type="match status" value="1"/>
</dbReference>
<evidence type="ECO:0000256" key="4">
    <source>
        <dbReference type="ARBA" id="ARBA00035494"/>
    </source>
</evidence>
<dbReference type="Proteomes" id="UP000177659">
    <property type="component" value="Unassembled WGS sequence"/>
</dbReference>
<dbReference type="Pfam" id="PF01196">
    <property type="entry name" value="Ribosomal_L17"/>
    <property type="match status" value="1"/>
</dbReference>
<accession>A0A1F6CYZ8</accession>
<dbReference type="GO" id="GO:0003735">
    <property type="term" value="F:structural constituent of ribosome"/>
    <property type="evidence" value="ECO:0007669"/>
    <property type="project" value="InterPro"/>
</dbReference>
<organism evidence="7 8">
    <name type="scientific">Candidatus Kaiserbacteria bacterium RIFCSPHIGHO2_02_FULL_49_11</name>
    <dbReference type="NCBI Taxonomy" id="1798489"/>
    <lineage>
        <taxon>Bacteria</taxon>
        <taxon>Candidatus Kaiseribacteriota</taxon>
    </lineage>
</organism>
<evidence type="ECO:0000313" key="7">
    <source>
        <dbReference type="EMBL" id="OGG54375.1"/>
    </source>
</evidence>
<dbReference type="NCBIfam" id="TIGR00059">
    <property type="entry name" value="L17"/>
    <property type="match status" value="1"/>
</dbReference>
<dbReference type="EMBL" id="MFLC01000039">
    <property type="protein sequence ID" value="OGG54375.1"/>
    <property type="molecule type" value="Genomic_DNA"/>
</dbReference>
<evidence type="ECO:0000256" key="6">
    <source>
        <dbReference type="RuleBase" id="RU000661"/>
    </source>
</evidence>
<comment type="caution">
    <text evidence="7">The sequence shown here is derived from an EMBL/GenBank/DDBJ whole genome shotgun (WGS) entry which is preliminary data.</text>
</comment>
<proteinExistence type="inferred from homology"/>
<reference evidence="7 8" key="1">
    <citation type="journal article" date="2016" name="Nat. Commun.">
        <title>Thousands of microbial genomes shed light on interconnected biogeochemical processes in an aquifer system.</title>
        <authorList>
            <person name="Anantharaman K."/>
            <person name="Brown C.T."/>
            <person name="Hug L.A."/>
            <person name="Sharon I."/>
            <person name="Castelle C.J."/>
            <person name="Probst A.J."/>
            <person name="Thomas B.C."/>
            <person name="Singh A."/>
            <person name="Wilkins M.J."/>
            <person name="Karaoz U."/>
            <person name="Brodie E.L."/>
            <person name="Williams K.H."/>
            <person name="Hubbard S.S."/>
            <person name="Banfield J.F."/>
        </authorList>
    </citation>
    <scope>NUCLEOTIDE SEQUENCE [LARGE SCALE GENOMIC DNA]</scope>
</reference>
<dbReference type="GO" id="GO:0006412">
    <property type="term" value="P:translation"/>
    <property type="evidence" value="ECO:0007669"/>
    <property type="project" value="InterPro"/>
</dbReference>
<dbReference type="InterPro" id="IPR000456">
    <property type="entry name" value="Ribosomal_bL17"/>
</dbReference>
<dbReference type="InterPro" id="IPR036373">
    <property type="entry name" value="Ribosomal_bL17_sf"/>
</dbReference>
<gene>
    <name evidence="7" type="ORF">A3D62_00400</name>
</gene>
<evidence type="ECO:0000256" key="1">
    <source>
        <dbReference type="ARBA" id="ARBA00008777"/>
    </source>
</evidence>
<dbReference type="AlphaFoldDB" id="A0A1F6CYZ8"/>
<evidence type="ECO:0000256" key="2">
    <source>
        <dbReference type="ARBA" id="ARBA00022980"/>
    </source>
</evidence>